<comment type="caution">
    <text evidence="2">The sequence shown here is derived from an EMBL/GenBank/DDBJ whole genome shotgun (WGS) entry which is preliminary data.</text>
</comment>
<evidence type="ECO:0000313" key="3">
    <source>
        <dbReference type="Proteomes" id="UP001168990"/>
    </source>
</evidence>
<accession>A0AA39FHW4</accession>
<name>A0AA39FHW4_9HYME</name>
<dbReference type="AlphaFoldDB" id="A0AA39FHW4"/>
<protein>
    <submittedName>
        <fullName evidence="2">Uncharacterized protein</fullName>
    </submittedName>
</protein>
<dbReference type="Proteomes" id="UP001168990">
    <property type="component" value="Unassembled WGS sequence"/>
</dbReference>
<keyword evidence="1" id="KW-0175">Coiled coil</keyword>
<sequence>MEDMLKKFMEQQSTFNKNMTDSMTQQTQALKRQVKVQDDMNIKLNEIKKIVKTLNEHEVRLGKLEQHNESLTLQIAALSNENQKLSSEVCLLKQSNATNIPKLSSEIIISGVILEVSSKSRTILNLLYLLRLNLLSSLISNLHRLQVMWLIRSVDMVF</sequence>
<organism evidence="2 3">
    <name type="scientific">Microctonus aethiopoides</name>
    <dbReference type="NCBI Taxonomy" id="144406"/>
    <lineage>
        <taxon>Eukaryota</taxon>
        <taxon>Metazoa</taxon>
        <taxon>Ecdysozoa</taxon>
        <taxon>Arthropoda</taxon>
        <taxon>Hexapoda</taxon>
        <taxon>Insecta</taxon>
        <taxon>Pterygota</taxon>
        <taxon>Neoptera</taxon>
        <taxon>Endopterygota</taxon>
        <taxon>Hymenoptera</taxon>
        <taxon>Apocrita</taxon>
        <taxon>Ichneumonoidea</taxon>
        <taxon>Braconidae</taxon>
        <taxon>Euphorinae</taxon>
        <taxon>Microctonus</taxon>
    </lineage>
</organism>
<feature type="coiled-coil region" evidence="1">
    <location>
        <begin position="54"/>
        <end position="88"/>
    </location>
</feature>
<dbReference type="EMBL" id="JAQQBS010000004">
    <property type="protein sequence ID" value="KAK0169760.1"/>
    <property type="molecule type" value="Genomic_DNA"/>
</dbReference>
<proteinExistence type="predicted"/>
<gene>
    <name evidence="2" type="ORF">PV328_010402</name>
</gene>
<keyword evidence="3" id="KW-1185">Reference proteome</keyword>
<evidence type="ECO:0000256" key="1">
    <source>
        <dbReference type="SAM" id="Coils"/>
    </source>
</evidence>
<reference evidence="2" key="2">
    <citation type="submission" date="2023-03" db="EMBL/GenBank/DDBJ databases">
        <authorList>
            <person name="Inwood S.N."/>
            <person name="Skelly J.G."/>
            <person name="Guhlin J."/>
            <person name="Harrop T.W.R."/>
            <person name="Goldson S.G."/>
            <person name="Dearden P.K."/>
        </authorList>
    </citation>
    <scope>NUCLEOTIDE SEQUENCE</scope>
    <source>
        <strain evidence="2">Irish</strain>
        <tissue evidence="2">Whole body</tissue>
    </source>
</reference>
<reference evidence="2" key="1">
    <citation type="journal article" date="2023" name="bioRxiv">
        <title>Scaffold-level genome assemblies of two parasitoid biocontrol wasps reveal the parthenogenesis mechanism and an associated novel virus.</title>
        <authorList>
            <person name="Inwood S."/>
            <person name="Skelly J."/>
            <person name="Guhlin J."/>
            <person name="Harrop T."/>
            <person name="Goldson S."/>
            <person name="Dearden P."/>
        </authorList>
    </citation>
    <scope>NUCLEOTIDE SEQUENCE</scope>
    <source>
        <strain evidence="2">Irish</strain>
        <tissue evidence="2">Whole body</tissue>
    </source>
</reference>
<evidence type="ECO:0000313" key="2">
    <source>
        <dbReference type="EMBL" id="KAK0169760.1"/>
    </source>
</evidence>